<keyword evidence="4" id="KW-0808">Transferase</keyword>
<dbReference type="Pfam" id="PF07730">
    <property type="entry name" value="HisKA_3"/>
    <property type="match status" value="1"/>
</dbReference>
<dbReference type="Proteomes" id="UP000194837">
    <property type="component" value="Unassembled WGS sequence"/>
</dbReference>
<feature type="transmembrane region" description="Helical" evidence="10">
    <location>
        <begin position="149"/>
        <end position="169"/>
    </location>
</feature>
<name>A0A251Y3Z4_9MICO</name>
<evidence type="ECO:0000256" key="7">
    <source>
        <dbReference type="ARBA" id="ARBA00022840"/>
    </source>
</evidence>
<dbReference type="InterPro" id="IPR011712">
    <property type="entry name" value="Sig_transdc_His_kin_sub3_dim/P"/>
</dbReference>
<evidence type="ECO:0000256" key="9">
    <source>
        <dbReference type="SAM" id="MobiDB-lite"/>
    </source>
</evidence>
<dbReference type="Gene3D" id="1.20.5.1930">
    <property type="match status" value="1"/>
</dbReference>
<proteinExistence type="predicted"/>
<feature type="compositionally biased region" description="Low complexity" evidence="9">
    <location>
        <begin position="458"/>
        <end position="492"/>
    </location>
</feature>
<dbReference type="GO" id="GO:0016020">
    <property type="term" value="C:membrane"/>
    <property type="evidence" value="ECO:0007669"/>
    <property type="project" value="InterPro"/>
</dbReference>
<dbReference type="InterPro" id="IPR055558">
    <property type="entry name" value="DUF7134"/>
</dbReference>
<comment type="catalytic activity">
    <reaction evidence="1">
        <text>ATP + protein L-histidine = ADP + protein N-phospho-L-histidine.</text>
        <dbReference type="EC" id="2.7.13.3"/>
    </reaction>
</comment>
<dbReference type="Pfam" id="PF23539">
    <property type="entry name" value="DUF7134"/>
    <property type="match status" value="1"/>
</dbReference>
<dbReference type="GO" id="GO:0005524">
    <property type="term" value="F:ATP binding"/>
    <property type="evidence" value="ECO:0007669"/>
    <property type="project" value="UniProtKB-KW"/>
</dbReference>
<keyword evidence="3" id="KW-0597">Phosphoprotein</keyword>
<evidence type="ECO:0000256" key="1">
    <source>
        <dbReference type="ARBA" id="ARBA00000085"/>
    </source>
</evidence>
<sequence>MLRRIPRYQLVLDVVLAAAFVAILAPGSIGVAAATAFGVFSFATSEVSLVLVVLMGAALAVRRLAPGLSLAVAWAGAIIQMGAGAAVEPGDIAIAGVVYCTAAYGGRVVRALGLASAIVGGVVAASYLSYASGRVPIGSAAFSSGEWTAFATLFLFLLLCAWSVLLASWTAGRLVVASRASHASRDAQEAAERDQARALQDVVVEQERNRIARDMHDVVAHSLAVVIAQADGARYARLVDPEAADEALRTISTTARQALGDVRILLAQLRHSEDDAPQPELKELSDLIDQMRSTGLTIEFVETGQPGEFGTGQQLAVYRIVQEALTNVLRHGDVGHPVEVELAWEPDGVSVSVRSRTLPDPVRPARTTTGIIALPVLPPAPATPAQPVGHGLAGMRERATLSGGRFSAGVREGVWTVSAWIPFAPATRPVPRVPVAGASVGTGADAPSRPLTLDELFPPEAAAAGTATPGRPAAHVSPHRTAAARGAAASAARRARDDRPGGS</sequence>
<feature type="transmembrane region" description="Helical" evidence="10">
    <location>
        <begin position="107"/>
        <end position="128"/>
    </location>
</feature>
<keyword evidence="8" id="KW-0902">Two-component regulatory system</keyword>
<evidence type="ECO:0000313" key="14">
    <source>
        <dbReference type="Proteomes" id="UP000194837"/>
    </source>
</evidence>
<dbReference type="GO" id="GO:0000155">
    <property type="term" value="F:phosphorelay sensor kinase activity"/>
    <property type="evidence" value="ECO:0007669"/>
    <property type="project" value="InterPro"/>
</dbReference>
<keyword evidence="5" id="KW-0547">Nucleotide-binding</keyword>
<evidence type="ECO:0000259" key="12">
    <source>
        <dbReference type="Pfam" id="PF23539"/>
    </source>
</evidence>
<dbReference type="EC" id="2.7.13.3" evidence="2"/>
<feature type="domain" description="DUF7134" evidence="12">
    <location>
        <begin position="7"/>
        <end position="174"/>
    </location>
</feature>
<dbReference type="PANTHER" id="PTHR24421:SF10">
    <property type="entry name" value="NITRATE_NITRITE SENSOR PROTEIN NARQ"/>
    <property type="match status" value="1"/>
</dbReference>
<dbReference type="AlphaFoldDB" id="A0A251Y3Z4"/>
<dbReference type="GO" id="GO:0046983">
    <property type="term" value="F:protein dimerization activity"/>
    <property type="evidence" value="ECO:0007669"/>
    <property type="project" value="InterPro"/>
</dbReference>
<comment type="caution">
    <text evidence="13">The sequence shown here is derived from an EMBL/GenBank/DDBJ whole genome shotgun (WGS) entry which is preliminary data.</text>
</comment>
<organism evidence="13 14">
    <name type="scientific">Clavibacter michiganensis</name>
    <dbReference type="NCBI Taxonomy" id="28447"/>
    <lineage>
        <taxon>Bacteria</taxon>
        <taxon>Bacillati</taxon>
        <taxon>Actinomycetota</taxon>
        <taxon>Actinomycetes</taxon>
        <taxon>Micrococcales</taxon>
        <taxon>Microbacteriaceae</taxon>
        <taxon>Clavibacter</taxon>
    </lineage>
</organism>
<keyword evidence="7" id="KW-0067">ATP-binding</keyword>
<dbReference type="InterPro" id="IPR050482">
    <property type="entry name" value="Sensor_HK_TwoCompSys"/>
</dbReference>
<evidence type="ECO:0000313" key="13">
    <source>
        <dbReference type="EMBL" id="OUE18708.1"/>
    </source>
</evidence>
<dbReference type="RefSeq" id="WP_086522361.1">
    <property type="nucleotide sequence ID" value="NZ_MDJW01000012.1"/>
</dbReference>
<keyword evidence="6 13" id="KW-0418">Kinase</keyword>
<evidence type="ECO:0000256" key="5">
    <source>
        <dbReference type="ARBA" id="ARBA00022741"/>
    </source>
</evidence>
<feature type="transmembrane region" description="Helical" evidence="10">
    <location>
        <begin position="68"/>
        <end position="87"/>
    </location>
</feature>
<feature type="compositionally biased region" description="Basic and acidic residues" evidence="9">
    <location>
        <begin position="494"/>
        <end position="503"/>
    </location>
</feature>
<dbReference type="PANTHER" id="PTHR24421">
    <property type="entry name" value="NITRATE/NITRITE SENSOR PROTEIN NARX-RELATED"/>
    <property type="match status" value="1"/>
</dbReference>
<dbReference type="CDD" id="cd16917">
    <property type="entry name" value="HATPase_UhpB-NarQ-NarX-like"/>
    <property type="match status" value="1"/>
</dbReference>
<evidence type="ECO:0000256" key="10">
    <source>
        <dbReference type="SAM" id="Phobius"/>
    </source>
</evidence>
<dbReference type="EMBL" id="MDJW01000012">
    <property type="protein sequence ID" value="OUE18708.1"/>
    <property type="molecule type" value="Genomic_DNA"/>
</dbReference>
<evidence type="ECO:0000256" key="8">
    <source>
        <dbReference type="ARBA" id="ARBA00023012"/>
    </source>
</evidence>
<protein>
    <recommendedName>
        <fullName evidence="2">histidine kinase</fullName>
        <ecNumber evidence="2">2.7.13.3</ecNumber>
    </recommendedName>
</protein>
<dbReference type="SUPFAM" id="SSF55874">
    <property type="entry name" value="ATPase domain of HSP90 chaperone/DNA topoisomerase II/histidine kinase"/>
    <property type="match status" value="1"/>
</dbReference>
<dbReference type="InterPro" id="IPR036890">
    <property type="entry name" value="HATPase_C_sf"/>
</dbReference>
<keyword evidence="10" id="KW-0812">Transmembrane</keyword>
<evidence type="ECO:0000259" key="11">
    <source>
        <dbReference type="Pfam" id="PF07730"/>
    </source>
</evidence>
<reference evidence="13 14" key="1">
    <citation type="submission" date="2016-08" db="EMBL/GenBank/DDBJ databases">
        <title>Genome sequence of Clavibacter michiganensis spp strain CFBP7494.</title>
        <authorList>
            <person name="Thapa S.P."/>
            <person name="Coaker G."/>
            <person name="Jacques M.-A."/>
        </authorList>
    </citation>
    <scope>NUCLEOTIDE SEQUENCE [LARGE SCALE GENOMIC DNA]</scope>
    <source>
        <strain evidence="13">CFBP7494</strain>
    </source>
</reference>
<evidence type="ECO:0000256" key="2">
    <source>
        <dbReference type="ARBA" id="ARBA00012438"/>
    </source>
</evidence>
<feature type="transmembrane region" description="Helical" evidence="10">
    <location>
        <begin position="12"/>
        <end position="33"/>
    </location>
</feature>
<evidence type="ECO:0000256" key="4">
    <source>
        <dbReference type="ARBA" id="ARBA00022679"/>
    </source>
</evidence>
<feature type="region of interest" description="Disordered" evidence="9">
    <location>
        <begin position="441"/>
        <end position="503"/>
    </location>
</feature>
<gene>
    <name evidence="13" type="primary">desK_5</name>
    <name evidence="13" type="ORF">BFL34_02743</name>
</gene>
<keyword evidence="10" id="KW-0472">Membrane</keyword>
<evidence type="ECO:0000256" key="3">
    <source>
        <dbReference type="ARBA" id="ARBA00022553"/>
    </source>
</evidence>
<dbReference type="Gene3D" id="3.30.565.10">
    <property type="entry name" value="Histidine kinase-like ATPase, C-terminal domain"/>
    <property type="match status" value="1"/>
</dbReference>
<evidence type="ECO:0000256" key="6">
    <source>
        <dbReference type="ARBA" id="ARBA00022777"/>
    </source>
</evidence>
<accession>A0A251Y3Z4</accession>
<keyword evidence="10" id="KW-1133">Transmembrane helix</keyword>
<feature type="domain" description="Signal transduction histidine kinase subgroup 3 dimerisation and phosphoacceptor" evidence="11">
    <location>
        <begin position="207"/>
        <end position="273"/>
    </location>
</feature>
<feature type="transmembrane region" description="Helical" evidence="10">
    <location>
        <begin position="39"/>
        <end position="61"/>
    </location>
</feature>